<accession>A0A9Q0SG57</accession>
<keyword evidence="1" id="KW-0472">Membrane</keyword>
<dbReference type="OrthoDB" id="1938854at2759"/>
<dbReference type="GO" id="GO:0006629">
    <property type="term" value="P:lipid metabolic process"/>
    <property type="evidence" value="ECO:0007669"/>
    <property type="project" value="InterPro"/>
</dbReference>
<organism evidence="2 3">
    <name type="scientific">Salix viminalis</name>
    <name type="common">Common osier</name>
    <name type="synonym">Basket willow</name>
    <dbReference type="NCBI Taxonomy" id="40686"/>
    <lineage>
        <taxon>Eukaryota</taxon>
        <taxon>Viridiplantae</taxon>
        <taxon>Streptophyta</taxon>
        <taxon>Embryophyta</taxon>
        <taxon>Tracheophyta</taxon>
        <taxon>Spermatophyta</taxon>
        <taxon>Magnoliopsida</taxon>
        <taxon>eudicotyledons</taxon>
        <taxon>Gunneridae</taxon>
        <taxon>Pentapetalae</taxon>
        <taxon>rosids</taxon>
        <taxon>fabids</taxon>
        <taxon>Malpighiales</taxon>
        <taxon>Salicaceae</taxon>
        <taxon>Saliceae</taxon>
        <taxon>Salix</taxon>
    </lineage>
</organism>
<feature type="transmembrane region" description="Helical" evidence="1">
    <location>
        <begin position="54"/>
        <end position="74"/>
    </location>
</feature>
<dbReference type="GO" id="GO:0004806">
    <property type="term" value="F:triacylglycerol lipase activity"/>
    <property type="evidence" value="ECO:0007669"/>
    <property type="project" value="InterPro"/>
</dbReference>
<proteinExistence type="predicted"/>
<sequence>MAINSNGEHFYQNKLLLDPTEASFLDLILFLVSSNIKSSGFIECHEEHSALRNFNGRVIVFISLLVQKILLLFRKPMAIIGKALEMWLNLLLCNGGLFKLLLNILKGKVVKDTRSIIGRVHVRYRKYGLESGTRQENQTW</sequence>
<gene>
    <name evidence="2" type="ORF">OIU85_011936</name>
</gene>
<name>A0A9Q0SG57_SALVM</name>
<feature type="transmembrane region" description="Helical" evidence="1">
    <location>
        <begin position="86"/>
        <end position="105"/>
    </location>
</feature>
<evidence type="ECO:0000313" key="2">
    <source>
        <dbReference type="EMBL" id="KAJ6675840.1"/>
    </source>
</evidence>
<dbReference type="InterPro" id="IPR044819">
    <property type="entry name" value="OBL-like"/>
</dbReference>
<dbReference type="PANTHER" id="PTHR46086">
    <property type="entry name" value="ALPHA/BETA-HYDROLASES SUPERFAMILY PROTEIN"/>
    <property type="match status" value="1"/>
</dbReference>
<dbReference type="PANTHER" id="PTHR46086:SF28">
    <property type="entry name" value="FUNGAL LIPASE-LIKE DOMAIN-CONTAINING PROTEIN"/>
    <property type="match status" value="1"/>
</dbReference>
<dbReference type="AlphaFoldDB" id="A0A9Q0SG57"/>
<keyword evidence="3" id="KW-1185">Reference proteome</keyword>
<keyword evidence="1" id="KW-1133">Transmembrane helix</keyword>
<evidence type="ECO:0000256" key="1">
    <source>
        <dbReference type="SAM" id="Phobius"/>
    </source>
</evidence>
<reference evidence="2" key="1">
    <citation type="submission" date="2022-11" db="EMBL/GenBank/DDBJ databases">
        <authorList>
            <person name="Hyden B.L."/>
            <person name="Feng K."/>
            <person name="Yates T."/>
            <person name="Jawdy S."/>
            <person name="Smart L.B."/>
            <person name="Muchero W."/>
        </authorList>
    </citation>
    <scope>NUCLEOTIDE SEQUENCE</scope>
    <source>
        <tissue evidence="2">Shoot tip</tissue>
    </source>
</reference>
<protein>
    <submittedName>
        <fullName evidence="2">ALPHA/BETA-HYDROLASES SUPERFAMILY PROTEIN</fullName>
    </submittedName>
</protein>
<reference evidence="2" key="2">
    <citation type="journal article" date="2023" name="Int. J. Mol. Sci.">
        <title>De Novo Assembly and Annotation of 11 Diverse Shrub Willow (Salix) Genomes Reveals Novel Gene Organization in Sex-Linked Regions.</title>
        <authorList>
            <person name="Hyden B."/>
            <person name="Feng K."/>
            <person name="Yates T.B."/>
            <person name="Jawdy S."/>
            <person name="Cereghino C."/>
            <person name="Smart L.B."/>
            <person name="Muchero W."/>
        </authorList>
    </citation>
    <scope>NUCLEOTIDE SEQUENCE [LARGE SCALE GENOMIC DNA]</scope>
    <source>
        <tissue evidence="2">Shoot tip</tissue>
    </source>
</reference>
<dbReference type="EMBL" id="JAPFFL010000016">
    <property type="protein sequence ID" value="KAJ6675840.1"/>
    <property type="molecule type" value="Genomic_DNA"/>
</dbReference>
<keyword evidence="1" id="KW-0812">Transmembrane</keyword>
<dbReference type="Proteomes" id="UP001151529">
    <property type="component" value="Chromosome 14"/>
</dbReference>
<evidence type="ECO:0000313" key="3">
    <source>
        <dbReference type="Proteomes" id="UP001151529"/>
    </source>
</evidence>
<comment type="caution">
    <text evidence="2">The sequence shown here is derived from an EMBL/GenBank/DDBJ whole genome shotgun (WGS) entry which is preliminary data.</text>
</comment>